<dbReference type="AlphaFoldDB" id="A0A1F5I445"/>
<name>A0A1F5I445_9BACT</name>
<comment type="caution">
    <text evidence="1">The sequence shown here is derived from an EMBL/GenBank/DDBJ whole genome shotgun (WGS) entry which is preliminary data.</text>
</comment>
<evidence type="ECO:0000313" key="1">
    <source>
        <dbReference type="EMBL" id="OGE11154.1"/>
    </source>
</evidence>
<sequence length="92" mass="10362">MNVVVSISQFRQNIASYIEKAKKGDTVILKDEKRDQQVIQIVGKKKFEPEAFGKALKAAAGIFSANNHPEWKTKGDVIKWVEQGRKAADRSF</sequence>
<reference evidence="1 2" key="1">
    <citation type="journal article" date="2016" name="Nat. Commun.">
        <title>Thousands of microbial genomes shed light on interconnected biogeochemical processes in an aquifer system.</title>
        <authorList>
            <person name="Anantharaman K."/>
            <person name="Brown C.T."/>
            <person name="Hug L.A."/>
            <person name="Sharon I."/>
            <person name="Castelle C.J."/>
            <person name="Probst A.J."/>
            <person name="Thomas B.C."/>
            <person name="Singh A."/>
            <person name="Wilkins M.J."/>
            <person name="Karaoz U."/>
            <person name="Brodie E.L."/>
            <person name="Williams K.H."/>
            <person name="Hubbard S.S."/>
            <person name="Banfield J.F."/>
        </authorList>
    </citation>
    <scope>NUCLEOTIDE SEQUENCE [LARGE SCALE GENOMIC DNA]</scope>
</reference>
<gene>
    <name evidence="1" type="ORF">A3A60_03540</name>
</gene>
<evidence type="ECO:0008006" key="3">
    <source>
        <dbReference type="Google" id="ProtNLM"/>
    </source>
</evidence>
<proteinExistence type="predicted"/>
<dbReference type="STRING" id="1797729.A3A60_03540"/>
<dbReference type="Proteomes" id="UP000179227">
    <property type="component" value="Unassembled WGS sequence"/>
</dbReference>
<organism evidence="1 2">
    <name type="scientific">Candidatus Curtissbacteria bacterium RIFCSPLOWO2_01_FULL_42_26</name>
    <dbReference type="NCBI Taxonomy" id="1797729"/>
    <lineage>
        <taxon>Bacteria</taxon>
        <taxon>Candidatus Curtissiibacteriota</taxon>
    </lineage>
</organism>
<dbReference type="EMBL" id="MFBS01000003">
    <property type="protein sequence ID" value="OGE11154.1"/>
    <property type="molecule type" value="Genomic_DNA"/>
</dbReference>
<protein>
    <recommendedName>
        <fullName evidence="3">Antitoxin</fullName>
    </recommendedName>
</protein>
<evidence type="ECO:0000313" key="2">
    <source>
        <dbReference type="Proteomes" id="UP000179227"/>
    </source>
</evidence>
<accession>A0A1F5I445</accession>